<feature type="region of interest" description="Disordered" evidence="1">
    <location>
        <begin position="51"/>
        <end position="99"/>
    </location>
</feature>
<sequence length="187" mass="20860">MSGRKHVPRPLSVFKQTSRASKLLALVPPINASSDVENQTSSNEEVVISTCRQDSDDLSSEAPSIPSSLENLDISEDDEDRNDASSDEIPNSEPEDQELAVPLTPIINQVLPSTSQVNFDNIPTLSSIQSIPSVQDISPIPNAVNTRSKRRRYVNTHSRIHHKRPKKCKPLNYKWKKGKFLHKAEIT</sequence>
<name>A0A9R0CY69_SPOFR</name>
<accession>A0A9R0CY69</accession>
<gene>
    <name evidence="3" type="primary">LOC118264742</name>
</gene>
<feature type="compositionally biased region" description="Polar residues" evidence="1">
    <location>
        <begin position="61"/>
        <end position="70"/>
    </location>
</feature>
<keyword evidence="2" id="KW-1185">Reference proteome</keyword>
<protein>
    <submittedName>
        <fullName evidence="3">Uncharacterized protein LOC118264742</fullName>
    </submittedName>
</protein>
<proteinExistence type="predicted"/>
<dbReference type="OrthoDB" id="7367948at2759"/>
<evidence type="ECO:0000313" key="3">
    <source>
        <dbReference type="RefSeq" id="XP_035433288.2"/>
    </source>
</evidence>
<evidence type="ECO:0000256" key="1">
    <source>
        <dbReference type="SAM" id="MobiDB-lite"/>
    </source>
</evidence>
<reference evidence="3" key="1">
    <citation type="submission" date="2025-08" db="UniProtKB">
        <authorList>
            <consortium name="RefSeq"/>
        </authorList>
    </citation>
    <scope>IDENTIFICATION</scope>
    <source>
        <tissue evidence="3">Whole larval tissue</tissue>
    </source>
</reference>
<evidence type="ECO:0000313" key="2">
    <source>
        <dbReference type="Proteomes" id="UP000829999"/>
    </source>
</evidence>
<dbReference type="AlphaFoldDB" id="A0A9R0CY69"/>
<dbReference type="Proteomes" id="UP000829999">
    <property type="component" value="Chromosome 29"/>
</dbReference>
<organism evidence="2 3">
    <name type="scientific">Spodoptera frugiperda</name>
    <name type="common">Fall armyworm</name>
    <dbReference type="NCBI Taxonomy" id="7108"/>
    <lineage>
        <taxon>Eukaryota</taxon>
        <taxon>Metazoa</taxon>
        <taxon>Ecdysozoa</taxon>
        <taxon>Arthropoda</taxon>
        <taxon>Hexapoda</taxon>
        <taxon>Insecta</taxon>
        <taxon>Pterygota</taxon>
        <taxon>Neoptera</taxon>
        <taxon>Endopterygota</taxon>
        <taxon>Lepidoptera</taxon>
        <taxon>Glossata</taxon>
        <taxon>Ditrysia</taxon>
        <taxon>Noctuoidea</taxon>
        <taxon>Noctuidae</taxon>
        <taxon>Amphipyrinae</taxon>
        <taxon>Spodoptera</taxon>
    </lineage>
</organism>
<dbReference type="RefSeq" id="XP_035433288.2">
    <property type="nucleotide sequence ID" value="XM_035577395.2"/>
</dbReference>
<dbReference type="GeneID" id="118264742"/>